<dbReference type="Pfam" id="PF23247">
    <property type="entry name" value="LRR_RPS2"/>
    <property type="match status" value="1"/>
</dbReference>
<organism evidence="2 3">
    <name type="scientific">Gossypium barbadense</name>
    <name type="common">Sea Island cotton</name>
    <name type="synonym">Hibiscus barbadensis</name>
    <dbReference type="NCBI Taxonomy" id="3634"/>
    <lineage>
        <taxon>Eukaryota</taxon>
        <taxon>Viridiplantae</taxon>
        <taxon>Streptophyta</taxon>
        <taxon>Embryophyta</taxon>
        <taxon>Tracheophyta</taxon>
        <taxon>Spermatophyta</taxon>
        <taxon>Magnoliopsida</taxon>
        <taxon>eudicotyledons</taxon>
        <taxon>Gunneridae</taxon>
        <taxon>Pentapetalae</taxon>
        <taxon>rosids</taxon>
        <taxon>malvids</taxon>
        <taxon>Malvales</taxon>
        <taxon>Malvaceae</taxon>
        <taxon>Malvoideae</taxon>
        <taxon>Gossypium</taxon>
    </lineage>
</organism>
<gene>
    <name evidence="2" type="ORF">GOBAR_AA08705</name>
</gene>
<evidence type="ECO:0000259" key="1">
    <source>
        <dbReference type="Pfam" id="PF23247"/>
    </source>
</evidence>
<feature type="domain" description="Disease resistance protein At4g27190-like leucine-rich repeats" evidence="1">
    <location>
        <begin position="19"/>
        <end position="106"/>
    </location>
</feature>
<dbReference type="OrthoDB" id="958531at2759"/>
<dbReference type="InterPro" id="IPR057135">
    <property type="entry name" value="At4g27190-like_LRR"/>
</dbReference>
<reference evidence="2 3" key="1">
    <citation type="submission" date="2015-01" db="EMBL/GenBank/DDBJ databases">
        <title>Genome of allotetraploid Gossypium barbadense reveals genomic plasticity and fiber elongation in cotton evolution.</title>
        <authorList>
            <person name="Chen X."/>
            <person name="Liu X."/>
            <person name="Zhao B."/>
            <person name="Zheng H."/>
            <person name="Hu Y."/>
            <person name="Lu G."/>
            <person name="Yang C."/>
            <person name="Chen J."/>
            <person name="Shan C."/>
            <person name="Zhang L."/>
            <person name="Zhou Y."/>
            <person name="Wang L."/>
            <person name="Guo W."/>
            <person name="Bai Y."/>
            <person name="Ruan J."/>
            <person name="Shangguan X."/>
            <person name="Mao Y."/>
            <person name="Jiang J."/>
            <person name="Zhu Y."/>
            <person name="Lei J."/>
            <person name="Kang H."/>
            <person name="Chen S."/>
            <person name="He X."/>
            <person name="Wang R."/>
            <person name="Wang Y."/>
            <person name="Chen J."/>
            <person name="Wang L."/>
            <person name="Yu S."/>
            <person name="Wang B."/>
            <person name="Wei J."/>
            <person name="Song S."/>
            <person name="Lu X."/>
            <person name="Gao Z."/>
            <person name="Gu W."/>
            <person name="Deng X."/>
            <person name="Ma D."/>
            <person name="Wang S."/>
            <person name="Liang W."/>
            <person name="Fang L."/>
            <person name="Cai C."/>
            <person name="Zhu X."/>
            <person name="Zhou B."/>
            <person name="Zhang Y."/>
            <person name="Chen Z."/>
            <person name="Xu S."/>
            <person name="Zhu R."/>
            <person name="Wang S."/>
            <person name="Zhang T."/>
            <person name="Zhao G."/>
        </authorList>
    </citation>
    <scope>NUCLEOTIDE SEQUENCE [LARGE SCALE GENOMIC DNA]</scope>
    <source>
        <strain evidence="3">cv. Xinhai21</strain>
        <tissue evidence="2">Leaf</tissue>
    </source>
</reference>
<sequence length="140" mass="16680">MAQPDKSLDFEFEEVDHQWMRRLEQLQYIEIADCKCLREIIFTKEILEEEEREDVICFPRLNSLRMDCLRNLIFFCSGNYNIEFPLLKELEIEDCPKLEEFISESSTESGMHTLFNEKVAVPSLETMTISKLRNVKMIFL</sequence>
<accession>A0A2P5Y8M4</accession>
<protein>
    <recommendedName>
        <fullName evidence="1">Disease resistance protein At4g27190-like leucine-rich repeats domain-containing protein</fullName>
    </recommendedName>
</protein>
<dbReference type="InterPro" id="IPR032675">
    <property type="entry name" value="LRR_dom_sf"/>
</dbReference>
<evidence type="ECO:0000313" key="3">
    <source>
        <dbReference type="Proteomes" id="UP000239757"/>
    </source>
</evidence>
<proteinExistence type="predicted"/>
<evidence type="ECO:0000313" key="2">
    <source>
        <dbReference type="EMBL" id="PPS11944.1"/>
    </source>
</evidence>
<dbReference type="Proteomes" id="UP000239757">
    <property type="component" value="Unassembled WGS sequence"/>
</dbReference>
<name>A0A2P5Y8M4_GOSBA</name>
<dbReference type="AlphaFoldDB" id="A0A2P5Y8M4"/>
<dbReference type="Gene3D" id="3.80.10.10">
    <property type="entry name" value="Ribonuclease Inhibitor"/>
    <property type="match status" value="1"/>
</dbReference>
<dbReference type="EMBL" id="KZ663535">
    <property type="protein sequence ID" value="PPS11944.1"/>
    <property type="molecule type" value="Genomic_DNA"/>
</dbReference>